<dbReference type="RefSeq" id="WP_140944067.1">
    <property type="nucleotide sequence ID" value="NZ_FAOO01000002.1"/>
</dbReference>
<accession>A0A0S4MRZ6</accession>
<organism evidence="1 2">
    <name type="scientific">Candidatus Thermokryptus mobilis</name>
    <dbReference type="NCBI Taxonomy" id="1643428"/>
    <lineage>
        <taxon>Bacteria</taxon>
        <taxon>Pseudomonadati</taxon>
        <taxon>Candidatus Kryptoniota</taxon>
        <taxon>Candidatus Thermokryptus</taxon>
    </lineage>
</organism>
<gene>
    <name evidence="1" type="ORF">JGI1_00262</name>
</gene>
<dbReference type="EMBL" id="FAOO01000002">
    <property type="protein sequence ID" value="CUU01477.1"/>
    <property type="molecule type" value="Genomic_DNA"/>
</dbReference>
<evidence type="ECO:0000313" key="1">
    <source>
        <dbReference type="EMBL" id="CUU01477.1"/>
    </source>
</evidence>
<dbReference type="STRING" id="1643428.GCA_001442855_00249"/>
<sequence>MSNKTKAIILIIVCVLIGFALGVVIDRVALKGIYHGEKRDGLKEYRRELIKRLNLSKEQQVQLDTILGWSQKEFKKLSKEFKPKFDSLRNVVRDSIRSILTLEQLDEFEKMIKETEKNGRR</sequence>
<dbReference type="Proteomes" id="UP000320623">
    <property type="component" value="Unassembled WGS sequence"/>
</dbReference>
<dbReference type="AlphaFoldDB" id="A0A0S4MRZ6"/>
<reference evidence="2" key="1">
    <citation type="submission" date="2015-11" db="EMBL/GenBank/DDBJ databases">
        <authorList>
            <person name="Varghese N."/>
        </authorList>
    </citation>
    <scope>NUCLEOTIDE SEQUENCE [LARGE SCALE GENOMIC DNA]</scope>
</reference>
<evidence type="ECO:0000313" key="2">
    <source>
        <dbReference type="Proteomes" id="UP000320623"/>
    </source>
</evidence>
<proteinExistence type="predicted"/>
<evidence type="ECO:0008006" key="3">
    <source>
        <dbReference type="Google" id="ProtNLM"/>
    </source>
</evidence>
<name>A0A0S4MRZ6_9BACT</name>
<dbReference type="OrthoDB" id="9937771at2"/>
<keyword evidence="2" id="KW-1185">Reference proteome</keyword>
<protein>
    <recommendedName>
        <fullName evidence="3">Heavy-metal resistance</fullName>
    </recommendedName>
</protein>